<keyword evidence="3 5" id="KW-0170">Cobalt</keyword>
<dbReference type="Proteomes" id="UP000237344">
    <property type="component" value="Unassembled WGS sequence"/>
</dbReference>
<comment type="similarity">
    <text evidence="5">Belongs to the EutC family.</text>
</comment>
<dbReference type="NCBIfam" id="NF003971">
    <property type="entry name" value="PRK05465.1"/>
    <property type="match status" value="1"/>
</dbReference>
<keyword evidence="2 5" id="KW-0456">Lyase</keyword>
<dbReference type="InterPro" id="IPR042255">
    <property type="entry name" value="EutC_N"/>
</dbReference>
<dbReference type="GO" id="GO:0006520">
    <property type="term" value="P:amino acid metabolic process"/>
    <property type="evidence" value="ECO:0007669"/>
    <property type="project" value="InterPro"/>
</dbReference>
<evidence type="ECO:0000313" key="8">
    <source>
        <dbReference type="Proteomes" id="UP000237344"/>
    </source>
</evidence>
<dbReference type="GO" id="GO:0031419">
    <property type="term" value="F:cobalamin binding"/>
    <property type="evidence" value="ECO:0007669"/>
    <property type="project" value="UniProtKB-UniRule"/>
</dbReference>
<name>A0A2S3W1F7_9PROT</name>
<dbReference type="InterPro" id="IPR042251">
    <property type="entry name" value="EutC_C"/>
</dbReference>
<comment type="subunit">
    <text evidence="5">The basic unit is a heterodimer which dimerizes to form tetramers. The heterotetramers trimerize; 6 large subunits form a core ring with 6 small subunits projecting outwards.</text>
</comment>
<feature type="binding site" evidence="5">
    <location>
        <position position="198"/>
    </location>
    <ligand>
        <name>adenosylcob(III)alamin</name>
        <dbReference type="ChEBI" id="CHEBI:18408"/>
    </ligand>
</feature>
<dbReference type="PANTHER" id="PTHR39330">
    <property type="entry name" value="ETHANOLAMINE AMMONIA-LYASE LIGHT CHAIN"/>
    <property type="match status" value="1"/>
</dbReference>
<dbReference type="UniPathway" id="UPA00560"/>
<dbReference type="PANTHER" id="PTHR39330:SF1">
    <property type="entry name" value="ETHANOLAMINE AMMONIA-LYASE SMALL SUBUNIT"/>
    <property type="match status" value="1"/>
</dbReference>
<comment type="catalytic activity">
    <reaction evidence="5">
        <text>ethanolamine = acetaldehyde + NH4(+)</text>
        <dbReference type="Rhea" id="RHEA:15313"/>
        <dbReference type="ChEBI" id="CHEBI:15343"/>
        <dbReference type="ChEBI" id="CHEBI:28938"/>
        <dbReference type="ChEBI" id="CHEBI:57603"/>
        <dbReference type="EC" id="4.3.1.7"/>
    </reaction>
</comment>
<feature type="region of interest" description="Disordered" evidence="6">
    <location>
        <begin position="232"/>
        <end position="262"/>
    </location>
</feature>
<dbReference type="EMBL" id="POTC01000025">
    <property type="protein sequence ID" value="POF62393.1"/>
    <property type="molecule type" value="Genomic_DNA"/>
</dbReference>
<comment type="pathway">
    <text evidence="5">Amine and polyamine degradation; ethanolamine degradation.</text>
</comment>
<comment type="cofactor">
    <cofactor evidence="5">
        <name>adenosylcob(III)alamin</name>
        <dbReference type="ChEBI" id="CHEBI:18408"/>
    </cofactor>
    <text evidence="5">Binds between the large and small subunits.</text>
</comment>
<comment type="subcellular location">
    <subcellularLocation>
        <location evidence="5">Bacterial microcompartment</location>
    </subcellularLocation>
</comment>
<evidence type="ECO:0000256" key="1">
    <source>
        <dbReference type="ARBA" id="ARBA00022628"/>
    </source>
</evidence>
<dbReference type="Pfam" id="PF05985">
    <property type="entry name" value="EutC"/>
    <property type="match status" value="1"/>
</dbReference>
<dbReference type="GO" id="GO:0046336">
    <property type="term" value="P:ethanolamine catabolic process"/>
    <property type="evidence" value="ECO:0007669"/>
    <property type="project" value="UniProtKB-UniRule"/>
</dbReference>
<dbReference type="AlphaFoldDB" id="A0A2S3W1F7"/>
<dbReference type="PIRSF" id="PIRSF018982">
    <property type="entry name" value="EutC"/>
    <property type="match status" value="1"/>
</dbReference>
<gene>
    <name evidence="5 7" type="primary">eutC</name>
    <name evidence="7" type="ORF">KMAL_19670</name>
</gene>
<dbReference type="RefSeq" id="WP_110095540.1">
    <property type="nucleotide sequence ID" value="NZ_NKUE01000022.1"/>
</dbReference>
<dbReference type="GO" id="GO:0008851">
    <property type="term" value="F:ethanolamine ammonia-lyase activity"/>
    <property type="evidence" value="ECO:0007669"/>
    <property type="project" value="UniProtKB-UniRule"/>
</dbReference>
<dbReference type="GO" id="GO:0031471">
    <property type="term" value="C:ethanolamine degradation polyhedral organelle"/>
    <property type="evidence" value="ECO:0007669"/>
    <property type="project" value="UniProtKB-UniRule"/>
</dbReference>
<dbReference type="OrthoDB" id="114248at2"/>
<dbReference type="GO" id="GO:0009350">
    <property type="term" value="C:ethanolamine ammonia-lyase complex"/>
    <property type="evidence" value="ECO:0007669"/>
    <property type="project" value="UniProtKB-UniRule"/>
</dbReference>
<feature type="binding site" evidence="5">
    <location>
        <position position="148"/>
    </location>
    <ligand>
        <name>adenosylcob(III)alamin</name>
        <dbReference type="ChEBI" id="CHEBI:18408"/>
    </ligand>
</feature>
<evidence type="ECO:0000313" key="7">
    <source>
        <dbReference type="EMBL" id="POF62393.1"/>
    </source>
</evidence>
<dbReference type="EC" id="4.3.1.7" evidence="5"/>
<dbReference type="InterPro" id="IPR009246">
    <property type="entry name" value="EutC"/>
</dbReference>
<sequence>MAHDVTPAPWDALRARTTARIGLARTGDTMAGVHVRQFRHAHLRARHAVSVVMEPARIGLDRPWVEVQSQARDRDEFVRRPDLGRLLCADSRARLARGDHAYDVVFVIADGLSARAAERQAAAVLSGILPLLPGWRIAPLVLAHRARVALGDEIAACLGARCVVMMIGERPGLECAESLSLYMTWNPQPGTRDSARNCISNIHGQGGLAPLAAASRLAWLLKKARQCGHGGVGLKDETRQVEGTSGPAMPLLPPGGGPQGEA</sequence>
<reference evidence="7 8" key="1">
    <citation type="submission" date="2018-01" db="EMBL/GenBank/DDBJ databases">
        <title>Draft Genome Sequence of Komagataeibacter maltaceti LMG 1529, a Vinegar Producing Acetic Acid Bacterium Isolated from Malt Vinegar Brewery Acetifiers.</title>
        <authorList>
            <person name="Zhang Q."/>
            <person name="Hollensteiner J."/>
            <person name="Poehlein A."/>
            <person name="Daniel R."/>
        </authorList>
    </citation>
    <scope>NUCLEOTIDE SEQUENCE [LARGE SCALE GENOMIC DNA]</scope>
    <source>
        <strain evidence="7 8">LMG 1529</strain>
    </source>
</reference>
<accession>A0A2S3W1F7</accession>
<dbReference type="HAMAP" id="MF_00601">
    <property type="entry name" value="EutC"/>
    <property type="match status" value="1"/>
</dbReference>
<dbReference type="Gene3D" id="1.10.30.40">
    <property type="entry name" value="Ethanolamine ammonia-lyase light chain (EutC), N-terminal domain"/>
    <property type="match status" value="1"/>
</dbReference>
<keyword evidence="1 5" id="KW-0846">Cobalamin</keyword>
<keyword evidence="4 5" id="KW-1283">Bacterial microcompartment</keyword>
<evidence type="ECO:0000256" key="3">
    <source>
        <dbReference type="ARBA" id="ARBA00023285"/>
    </source>
</evidence>
<dbReference type="Gene3D" id="3.40.50.11240">
    <property type="entry name" value="Ethanolamine ammonia-lyase light chain (EutC)"/>
    <property type="match status" value="1"/>
</dbReference>
<evidence type="ECO:0000256" key="4">
    <source>
        <dbReference type="ARBA" id="ARBA00024446"/>
    </source>
</evidence>
<protein>
    <recommendedName>
        <fullName evidence="5">Ethanolamine ammonia-lyase small subunit</fullName>
        <shortName evidence="5">EAL small subunit</shortName>
        <ecNumber evidence="5">4.3.1.7</ecNumber>
    </recommendedName>
</protein>
<evidence type="ECO:0000256" key="6">
    <source>
        <dbReference type="SAM" id="MobiDB-lite"/>
    </source>
</evidence>
<proteinExistence type="inferred from homology"/>
<keyword evidence="8" id="KW-1185">Reference proteome</keyword>
<organism evidence="7 8">
    <name type="scientific">Novacetimonas maltaceti</name>
    <dbReference type="NCBI Taxonomy" id="1203393"/>
    <lineage>
        <taxon>Bacteria</taxon>
        <taxon>Pseudomonadati</taxon>
        <taxon>Pseudomonadota</taxon>
        <taxon>Alphaproteobacteria</taxon>
        <taxon>Acetobacterales</taxon>
        <taxon>Acetobacteraceae</taxon>
        <taxon>Novacetimonas</taxon>
    </lineage>
</organism>
<evidence type="ECO:0000256" key="5">
    <source>
        <dbReference type="HAMAP-Rule" id="MF_00601"/>
    </source>
</evidence>
<evidence type="ECO:0000256" key="2">
    <source>
        <dbReference type="ARBA" id="ARBA00023239"/>
    </source>
</evidence>
<comment type="caution">
    <text evidence="7">The sequence shown here is derived from an EMBL/GenBank/DDBJ whole genome shotgun (WGS) entry which is preliminary data.</text>
</comment>
<feature type="binding site" evidence="5">
    <location>
        <position position="169"/>
    </location>
    <ligand>
        <name>adenosylcob(III)alamin</name>
        <dbReference type="ChEBI" id="CHEBI:18408"/>
    </ligand>
</feature>
<comment type="function">
    <text evidence="5">Catalyzes the deamination of various vicinal amino-alcohols to oxo compounds. Allows this organism to utilize ethanolamine as the sole source of nitrogen and carbon in the presence of external vitamin B12.</text>
</comment>